<dbReference type="InterPro" id="IPR002509">
    <property type="entry name" value="NODB_dom"/>
</dbReference>
<dbReference type="InterPro" id="IPR050248">
    <property type="entry name" value="Polysacc_deacetylase_ArnD"/>
</dbReference>
<evidence type="ECO:0000256" key="1">
    <source>
        <dbReference type="ARBA" id="ARBA00022723"/>
    </source>
</evidence>
<organism evidence="4 5">
    <name type="scientific">Terrisporobacter hibernicus</name>
    <dbReference type="NCBI Taxonomy" id="2813371"/>
    <lineage>
        <taxon>Bacteria</taxon>
        <taxon>Bacillati</taxon>
        <taxon>Bacillota</taxon>
        <taxon>Clostridia</taxon>
        <taxon>Peptostreptococcales</taxon>
        <taxon>Peptostreptococcaceae</taxon>
        <taxon>Terrisporobacter</taxon>
    </lineage>
</organism>
<dbReference type="PANTHER" id="PTHR10587:SF133">
    <property type="entry name" value="CHITIN DEACETYLASE 1-RELATED"/>
    <property type="match status" value="1"/>
</dbReference>
<name>A0AAX2ZFF4_9FIRM</name>
<dbReference type="RefSeq" id="WP_074915242.1">
    <property type="nucleotide sequence ID" value="NZ_CP081135.1"/>
</dbReference>
<dbReference type="GO" id="GO:0016020">
    <property type="term" value="C:membrane"/>
    <property type="evidence" value="ECO:0007669"/>
    <property type="project" value="TreeGrafter"/>
</dbReference>
<dbReference type="GO" id="GO:0046872">
    <property type="term" value="F:metal ion binding"/>
    <property type="evidence" value="ECO:0007669"/>
    <property type="project" value="UniProtKB-KW"/>
</dbReference>
<evidence type="ECO:0000256" key="2">
    <source>
        <dbReference type="ARBA" id="ARBA00022801"/>
    </source>
</evidence>
<keyword evidence="5" id="KW-1185">Reference proteome</keyword>
<evidence type="ECO:0000259" key="3">
    <source>
        <dbReference type="PROSITE" id="PS51677"/>
    </source>
</evidence>
<evidence type="ECO:0000313" key="5">
    <source>
        <dbReference type="Proteomes" id="UP001198983"/>
    </source>
</evidence>
<dbReference type="Pfam" id="PF01522">
    <property type="entry name" value="Polysacc_deac_1"/>
    <property type="match status" value="1"/>
</dbReference>
<keyword evidence="1" id="KW-0479">Metal-binding</keyword>
<dbReference type="KEGG" id="tem:JW646_14245"/>
<dbReference type="PANTHER" id="PTHR10587">
    <property type="entry name" value="GLYCOSYL TRANSFERASE-RELATED"/>
    <property type="match status" value="1"/>
</dbReference>
<protein>
    <submittedName>
        <fullName evidence="4">Polysaccharide deacetylase family protein</fullName>
    </submittedName>
</protein>
<dbReference type="SUPFAM" id="SSF88713">
    <property type="entry name" value="Glycoside hydrolase/deacetylase"/>
    <property type="match status" value="1"/>
</dbReference>
<dbReference type="InterPro" id="IPR011330">
    <property type="entry name" value="Glyco_hydro/deAcase_b/a-brl"/>
</dbReference>
<keyword evidence="2" id="KW-0378">Hydrolase</keyword>
<feature type="domain" description="NodB homology" evidence="3">
    <location>
        <begin position="54"/>
        <end position="238"/>
    </location>
</feature>
<dbReference type="AlphaFoldDB" id="A0AAX2ZFF4"/>
<dbReference type="EMBL" id="CP081135">
    <property type="protein sequence ID" value="UEL46789.1"/>
    <property type="molecule type" value="Genomic_DNA"/>
</dbReference>
<dbReference type="PROSITE" id="PS51677">
    <property type="entry name" value="NODB"/>
    <property type="match status" value="1"/>
</dbReference>
<dbReference type="GO" id="GO:0005975">
    <property type="term" value="P:carbohydrate metabolic process"/>
    <property type="evidence" value="ECO:0007669"/>
    <property type="project" value="InterPro"/>
</dbReference>
<dbReference type="Gene3D" id="3.20.20.370">
    <property type="entry name" value="Glycoside hydrolase/deacetylase"/>
    <property type="match status" value="1"/>
</dbReference>
<dbReference type="GO" id="GO:0016810">
    <property type="term" value="F:hydrolase activity, acting on carbon-nitrogen (but not peptide) bonds"/>
    <property type="evidence" value="ECO:0007669"/>
    <property type="project" value="InterPro"/>
</dbReference>
<gene>
    <name evidence="4" type="ORF">JW646_14245</name>
</gene>
<sequence length="258" mass="29360">MRKTIYALILGAIVLIGISIKNISNKDIEVGMLEKTSKNDYEDLIIKCGNTDEKLIALTFDDGPDEDFTPQILDILKKYNVKATFYVIGEKVQYNKKIIKRQYEEGHEIGNHTYTHINVSKNGYNKIKKEIGDTQSAVKSVTGIYPKTFRPPYRAISKDMCDIIKEKDMNIVLWSYVDARDWESPGVCSIVKSIESGIQNGCIILLHDYNKIRAPKSQTIEALDIIIPNLLEKGYKFVTISELIEHLEKNTNNEKAPN</sequence>
<proteinExistence type="predicted"/>
<evidence type="ECO:0000313" key="4">
    <source>
        <dbReference type="EMBL" id="UEL46789.1"/>
    </source>
</evidence>
<reference evidence="4 5" key="1">
    <citation type="journal article" date="2023" name="Int. J. Syst. Evol. Microbiol.">
        <title>Terrisporobacter hibernicus sp. nov., isolated from bovine faeces in Northern Ireland.</title>
        <authorList>
            <person name="Mitchell M."/>
            <person name="Nguyen S.V."/>
            <person name="Connor M."/>
            <person name="Fairley D.J."/>
            <person name="Donoghue O."/>
            <person name="Marshall H."/>
            <person name="Koolman L."/>
            <person name="McMullan G."/>
            <person name="Schaffer K.E."/>
            <person name="McGrath J.W."/>
            <person name="Fanning S."/>
        </authorList>
    </citation>
    <scope>NUCLEOTIDE SEQUENCE [LARGE SCALE GENOMIC DNA]</scope>
    <source>
        <strain evidence="4 5">MCA3</strain>
    </source>
</reference>
<accession>A0AAX2ZFF4</accession>
<dbReference type="Proteomes" id="UP001198983">
    <property type="component" value="Chromosome"/>
</dbReference>